<feature type="region of interest" description="Disordered" evidence="1">
    <location>
        <begin position="219"/>
        <end position="238"/>
    </location>
</feature>
<evidence type="ECO:0000313" key="2">
    <source>
        <dbReference type="EMBL" id="GEU82854.1"/>
    </source>
</evidence>
<name>A0A6L2NE77_TANCI</name>
<accession>A0A6L2NE77</accession>
<proteinExistence type="predicted"/>
<gene>
    <name evidence="2" type="ORF">Tci_054832</name>
</gene>
<dbReference type="EMBL" id="BKCJ010008562">
    <property type="protein sequence ID" value="GEU82854.1"/>
    <property type="molecule type" value="Genomic_DNA"/>
</dbReference>
<organism evidence="2">
    <name type="scientific">Tanacetum cinerariifolium</name>
    <name type="common">Dalmatian daisy</name>
    <name type="synonym">Chrysanthemum cinerariifolium</name>
    <dbReference type="NCBI Taxonomy" id="118510"/>
    <lineage>
        <taxon>Eukaryota</taxon>
        <taxon>Viridiplantae</taxon>
        <taxon>Streptophyta</taxon>
        <taxon>Embryophyta</taxon>
        <taxon>Tracheophyta</taxon>
        <taxon>Spermatophyta</taxon>
        <taxon>Magnoliopsida</taxon>
        <taxon>eudicotyledons</taxon>
        <taxon>Gunneridae</taxon>
        <taxon>Pentapetalae</taxon>
        <taxon>asterids</taxon>
        <taxon>campanulids</taxon>
        <taxon>Asterales</taxon>
        <taxon>Asteraceae</taxon>
        <taxon>Asteroideae</taxon>
        <taxon>Anthemideae</taxon>
        <taxon>Anthemidinae</taxon>
        <taxon>Tanacetum</taxon>
    </lineage>
</organism>
<dbReference type="AlphaFoldDB" id="A0A6L2NE77"/>
<sequence length="238" mass="27229">MHSTMVPEQVKTQKIQAGVQVSTLEDKDVIFSTGSALEDFISCILYLNIIQAVVQVSRLEDKDVIFSTGSALEDFIFLYFVLEHHNGYDIMEMINEELYPTKPDSYVDSNSNVETNQHYMMDVSEGKQAKEVEIQSKEVEVLTPCHYKIKGMNHQMREQISIDEDDQFWKECAWEFDHVEEHRAQDKGLPEDVATGKQPMIEDELLQVEANLPTQECIVKANPKPTRSKKSKAAEVPN</sequence>
<evidence type="ECO:0000256" key="1">
    <source>
        <dbReference type="SAM" id="MobiDB-lite"/>
    </source>
</evidence>
<reference evidence="2" key="1">
    <citation type="journal article" date="2019" name="Sci. Rep.">
        <title>Draft genome of Tanacetum cinerariifolium, the natural source of mosquito coil.</title>
        <authorList>
            <person name="Yamashiro T."/>
            <person name="Shiraishi A."/>
            <person name="Satake H."/>
            <person name="Nakayama K."/>
        </authorList>
    </citation>
    <scope>NUCLEOTIDE SEQUENCE</scope>
</reference>
<comment type="caution">
    <text evidence="2">The sequence shown here is derived from an EMBL/GenBank/DDBJ whole genome shotgun (WGS) entry which is preliminary data.</text>
</comment>
<protein>
    <submittedName>
        <fullName evidence="2">Uncharacterized protein</fullName>
    </submittedName>
</protein>